<organism evidence="4 5">
    <name type="scientific">Branchiostoma lanceolatum</name>
    <name type="common">Common lancelet</name>
    <name type="synonym">Amphioxus lanceolatum</name>
    <dbReference type="NCBI Taxonomy" id="7740"/>
    <lineage>
        <taxon>Eukaryota</taxon>
        <taxon>Metazoa</taxon>
        <taxon>Chordata</taxon>
        <taxon>Cephalochordata</taxon>
        <taxon>Leptocardii</taxon>
        <taxon>Amphioxiformes</taxon>
        <taxon>Branchiostomatidae</taxon>
        <taxon>Branchiostoma</taxon>
    </lineage>
</organism>
<evidence type="ECO:0000256" key="1">
    <source>
        <dbReference type="ARBA" id="ARBA00022801"/>
    </source>
</evidence>
<dbReference type="InterPro" id="IPR011029">
    <property type="entry name" value="DEATH-like_dom_sf"/>
</dbReference>
<evidence type="ECO:0000256" key="2">
    <source>
        <dbReference type="SAM" id="MobiDB-lite"/>
    </source>
</evidence>
<dbReference type="AlphaFoldDB" id="A0A8J9WF53"/>
<dbReference type="PROSITE" id="PS50168">
    <property type="entry name" value="DED"/>
    <property type="match status" value="1"/>
</dbReference>
<feature type="domain" description="DED" evidence="3">
    <location>
        <begin position="5"/>
        <end position="84"/>
    </location>
</feature>
<accession>A0A8J9WF53</accession>
<dbReference type="GO" id="GO:0003924">
    <property type="term" value="F:GTPase activity"/>
    <property type="evidence" value="ECO:0007669"/>
    <property type="project" value="InterPro"/>
</dbReference>
<dbReference type="SUPFAM" id="SSF52540">
    <property type="entry name" value="P-loop containing nucleoside triphosphate hydrolases"/>
    <property type="match status" value="1"/>
</dbReference>
<evidence type="ECO:0000313" key="5">
    <source>
        <dbReference type="Proteomes" id="UP000838412"/>
    </source>
</evidence>
<gene>
    <name evidence="4" type="primary">GBP5</name>
    <name evidence="4" type="ORF">BLAG_LOCUS2778</name>
</gene>
<feature type="region of interest" description="Disordered" evidence="2">
    <location>
        <begin position="579"/>
        <end position="612"/>
    </location>
</feature>
<proteinExistence type="predicted"/>
<dbReference type="PANTHER" id="PTHR10751">
    <property type="entry name" value="GUANYLATE BINDING PROTEIN"/>
    <property type="match status" value="1"/>
</dbReference>
<dbReference type="InterPro" id="IPR015894">
    <property type="entry name" value="Guanylate-bd_N"/>
</dbReference>
<dbReference type="Pfam" id="PF02841">
    <property type="entry name" value="GBP_C"/>
    <property type="match status" value="1"/>
</dbReference>
<keyword evidence="5" id="KW-1185">Reference proteome</keyword>
<dbReference type="Proteomes" id="UP000838412">
    <property type="component" value="Chromosome 10"/>
</dbReference>
<evidence type="ECO:0000313" key="4">
    <source>
        <dbReference type="EMBL" id="CAH1238018.1"/>
    </source>
</evidence>
<dbReference type="InterPro" id="IPR027417">
    <property type="entry name" value="P-loop_NTPase"/>
</dbReference>
<dbReference type="GO" id="GO:0005525">
    <property type="term" value="F:GTP binding"/>
    <property type="evidence" value="ECO:0007669"/>
    <property type="project" value="InterPro"/>
</dbReference>
<protein>
    <submittedName>
        <fullName evidence="4">GBP5 protein</fullName>
    </submittedName>
</protein>
<keyword evidence="1" id="KW-0378">Hydrolase</keyword>
<dbReference type="GO" id="GO:0042981">
    <property type="term" value="P:regulation of apoptotic process"/>
    <property type="evidence" value="ECO:0007669"/>
    <property type="project" value="InterPro"/>
</dbReference>
<dbReference type="InterPro" id="IPR001875">
    <property type="entry name" value="DED_dom"/>
</dbReference>
<dbReference type="InterPro" id="IPR003191">
    <property type="entry name" value="Guanylate-bd/ATL_C"/>
</dbReference>
<dbReference type="Gene3D" id="1.20.1000.10">
    <property type="entry name" value="Guanylate-binding protein, C-terminal domain"/>
    <property type="match status" value="1"/>
</dbReference>
<name>A0A8J9WF53_BRALA</name>
<sequence>MSEPSRHDLFLEISQTLEDEEVRDLRTYVGGRNLLPAGRIQHANAHQIFNKLQNDGKMKTGDLSLLAELMRKIGRTDYAEQAERIAATERKGSGMDRPVKLTSTQLVNNRRQVVITPEAERIFSSLPPRPVDVVSVVGPTRKGKSHLANLLCKRKSGFPLGYELESATKDFWFWIGPHPVQFDRYIMVIDTEGLGDYADEEQNEKDLKYLVLATLFSNHLVFNLQGNLDHTFVSQLRLMGDLSEHVRVRKDGEDEESDLGEHFPELWVTVQNTHLVPPQGLSPDEFLEDVLKQKKGHTRAIRDHNGMTNAVKDFFPKRHLRLISPPTADSHTLRNLDKVKDDVLQKEYNDAVDNFTRDVWNSGLVKTVNGEDLKTTGLLHIMQYYASAINDPKAMPSVLGAYEAMVEGECRRAVDEHRQKFMETVESTVKPSMPTDEEDCNRRIQTVAEDAVSKLCADVGKWDKSGSWKEHFQGELEKERVSLLHLNSSKSKALCDDLMKEVDKSVRQNLEKGVYNRIGGFDAYVKDMDAVYNAYRHRAFGKGPAVETVLENFRTSETTRRILIKDTEQKLIEEDRRLKEEERKKEEARAAAERATEAQKRAEAERAAEEEKRRVAEAEAKRLAAEADINRTIRSISYGSSGQVNIAGRSISYDTDSGFYRLKYVHKSTARDVASDVTGKSGNRKSQQGAVEHAIEDVFRQLKAKGMI</sequence>
<dbReference type="InterPro" id="IPR036543">
    <property type="entry name" value="Guanylate-bd_C_sf"/>
</dbReference>
<reference evidence="4" key="1">
    <citation type="submission" date="2022-01" db="EMBL/GenBank/DDBJ databases">
        <authorList>
            <person name="Braso-Vives M."/>
        </authorList>
    </citation>
    <scope>NUCLEOTIDE SEQUENCE</scope>
</reference>
<dbReference type="Gene3D" id="3.40.50.300">
    <property type="entry name" value="P-loop containing nucleotide triphosphate hydrolases"/>
    <property type="match status" value="1"/>
</dbReference>
<dbReference type="Gene3D" id="1.10.533.10">
    <property type="entry name" value="Death Domain, Fas"/>
    <property type="match status" value="1"/>
</dbReference>
<dbReference type="EMBL" id="OV696695">
    <property type="protein sequence ID" value="CAH1238018.1"/>
    <property type="molecule type" value="Genomic_DNA"/>
</dbReference>
<evidence type="ECO:0000259" key="3">
    <source>
        <dbReference type="PROSITE" id="PS50168"/>
    </source>
</evidence>
<dbReference type="CDD" id="cd00045">
    <property type="entry name" value="DED"/>
    <property type="match status" value="1"/>
</dbReference>
<dbReference type="Pfam" id="PF02263">
    <property type="entry name" value="GBP"/>
    <property type="match status" value="1"/>
</dbReference>
<dbReference type="OrthoDB" id="2135133at2759"/>
<dbReference type="SUPFAM" id="SSF48340">
    <property type="entry name" value="Interferon-induced guanylate-binding protein 1 (GBP1), C-terminal domain"/>
    <property type="match status" value="1"/>
</dbReference>